<dbReference type="RefSeq" id="WP_386740214.1">
    <property type="nucleotide sequence ID" value="NZ_JBHSMG010000002.1"/>
</dbReference>
<dbReference type="InterPro" id="IPR002938">
    <property type="entry name" value="FAD-bd"/>
</dbReference>
<dbReference type="Proteomes" id="UP001596039">
    <property type="component" value="Unassembled WGS sequence"/>
</dbReference>
<dbReference type="Gene3D" id="3.50.50.60">
    <property type="entry name" value="FAD/NAD(P)-binding domain"/>
    <property type="match status" value="1"/>
</dbReference>
<name>A0ABW0NTC8_9MICO</name>
<protein>
    <submittedName>
        <fullName evidence="3">FAD-dependent monooxygenase</fullName>
    </submittedName>
</protein>
<organism evidence="3 4">
    <name type="scientific">Lysinimonas soli</name>
    <dbReference type="NCBI Taxonomy" id="1074233"/>
    <lineage>
        <taxon>Bacteria</taxon>
        <taxon>Bacillati</taxon>
        <taxon>Actinomycetota</taxon>
        <taxon>Actinomycetes</taxon>
        <taxon>Micrococcales</taxon>
        <taxon>Microbacteriaceae</taxon>
        <taxon>Lysinimonas</taxon>
    </lineage>
</organism>
<dbReference type="EMBL" id="JBHSMG010000002">
    <property type="protein sequence ID" value="MFC5502522.1"/>
    <property type="molecule type" value="Genomic_DNA"/>
</dbReference>
<gene>
    <name evidence="3" type="ORF">ACFPJ4_09755</name>
</gene>
<reference evidence="4" key="1">
    <citation type="journal article" date="2019" name="Int. J. Syst. Evol. Microbiol.">
        <title>The Global Catalogue of Microorganisms (GCM) 10K type strain sequencing project: providing services to taxonomists for standard genome sequencing and annotation.</title>
        <authorList>
            <consortium name="The Broad Institute Genomics Platform"/>
            <consortium name="The Broad Institute Genome Sequencing Center for Infectious Disease"/>
            <person name="Wu L."/>
            <person name="Ma J."/>
        </authorList>
    </citation>
    <scope>NUCLEOTIDE SEQUENCE [LARGE SCALE GENOMIC DNA]</scope>
    <source>
        <strain evidence="4">CGMCC 4.6997</strain>
    </source>
</reference>
<proteinExistence type="predicted"/>
<dbReference type="InterPro" id="IPR050631">
    <property type="entry name" value="PheA/TfdB_FAD_monoxygenase"/>
</dbReference>
<evidence type="ECO:0000313" key="4">
    <source>
        <dbReference type="Proteomes" id="UP001596039"/>
    </source>
</evidence>
<dbReference type="PANTHER" id="PTHR43476:SF3">
    <property type="entry name" value="FAD-BINDING MONOOXYGENASE"/>
    <property type="match status" value="1"/>
</dbReference>
<evidence type="ECO:0000259" key="2">
    <source>
        <dbReference type="Pfam" id="PF01494"/>
    </source>
</evidence>
<keyword evidence="1" id="KW-0560">Oxidoreductase</keyword>
<sequence length="534" mass="57759">MTDVLVVGAGPVGLTAALWLADGGASVVVVETATRPGDLPRAISIADETFRIMERLGIADDLKAESLLDTGSRYFGLNDRLLASSKPVPSRIGHPAKSQFDQPVLEALLWERAVRHDRIELLTGVTAVAIEQDDESVAVTVRTEGGAARTRVLRASWLVGADGGRSFTRDALGVRLVGSTQQERWIVIDLVNVPEVRAPYAEFHGNGRRPYVLVPGIKGRLRVEYMLFDDEDPDAMTTTEAIVDLARPLHPGIVPEDIRRAVVYVAHQRIAEHYRAGRAFLVGDAAHLMPPFSGQGLNAGLRDAVNIAWKLLEVIRGGGTERLLDSYETERRAHGAKMVTISRRTGAVVMATGRVRPRLRDAAFRTVSVIPAIHRYLSSMRFITPPDYSRGVAVRPRGVDHRLAAWVGRAVSQPLVSDAAGNRSGLDARLGSGWAVLAIGPARGDAVAALDGYWTRLGAKLLRLVDDPAAAPTGAELVDRTGSLTGVAELAETHYVVVRPDKYVAAVFTAAGEHRVVAALQRFDAPRVSMRRAE</sequence>
<keyword evidence="3" id="KW-0503">Monooxygenase</keyword>
<evidence type="ECO:0000313" key="3">
    <source>
        <dbReference type="EMBL" id="MFC5502522.1"/>
    </source>
</evidence>
<dbReference type="InterPro" id="IPR036188">
    <property type="entry name" value="FAD/NAD-bd_sf"/>
</dbReference>
<dbReference type="Gene3D" id="3.30.70.2450">
    <property type="match status" value="1"/>
</dbReference>
<dbReference type="Pfam" id="PF01494">
    <property type="entry name" value="FAD_binding_3"/>
    <property type="match status" value="1"/>
</dbReference>
<dbReference type="PRINTS" id="PR00420">
    <property type="entry name" value="RNGMNOXGNASE"/>
</dbReference>
<evidence type="ECO:0000256" key="1">
    <source>
        <dbReference type="ARBA" id="ARBA00023002"/>
    </source>
</evidence>
<dbReference type="GO" id="GO:0004497">
    <property type="term" value="F:monooxygenase activity"/>
    <property type="evidence" value="ECO:0007669"/>
    <property type="project" value="UniProtKB-KW"/>
</dbReference>
<dbReference type="SUPFAM" id="SSF51905">
    <property type="entry name" value="FAD/NAD(P)-binding domain"/>
    <property type="match status" value="1"/>
</dbReference>
<dbReference type="PANTHER" id="PTHR43476">
    <property type="entry name" value="3-(3-HYDROXY-PHENYL)PROPIONATE/3-HYDROXYCINNAMIC ACID HYDROXYLASE"/>
    <property type="match status" value="1"/>
</dbReference>
<comment type="caution">
    <text evidence="3">The sequence shown here is derived from an EMBL/GenBank/DDBJ whole genome shotgun (WGS) entry which is preliminary data.</text>
</comment>
<dbReference type="Gene3D" id="3.40.30.120">
    <property type="match status" value="1"/>
</dbReference>
<keyword evidence="4" id="KW-1185">Reference proteome</keyword>
<feature type="domain" description="FAD-binding" evidence="2">
    <location>
        <begin position="2"/>
        <end position="340"/>
    </location>
</feature>
<accession>A0ABW0NTC8</accession>